<feature type="region of interest" description="Disordered" evidence="4">
    <location>
        <begin position="307"/>
        <end position="364"/>
    </location>
</feature>
<evidence type="ECO:0000256" key="2">
    <source>
        <dbReference type="ARBA" id="ARBA00005904"/>
    </source>
</evidence>
<evidence type="ECO:0000256" key="1">
    <source>
        <dbReference type="ARBA" id="ARBA00004123"/>
    </source>
</evidence>
<dbReference type="GO" id="GO:0003723">
    <property type="term" value="F:RNA binding"/>
    <property type="evidence" value="ECO:0007669"/>
    <property type="project" value="TreeGrafter"/>
</dbReference>
<dbReference type="AlphaFoldDB" id="A0A8J2W8S0"/>
<feature type="region of interest" description="Disordered" evidence="4">
    <location>
        <begin position="1"/>
        <end position="65"/>
    </location>
</feature>
<dbReference type="GO" id="GO:0005730">
    <property type="term" value="C:nucleolus"/>
    <property type="evidence" value="ECO:0007669"/>
    <property type="project" value="TreeGrafter"/>
</dbReference>
<proteinExistence type="inferred from homology"/>
<dbReference type="GO" id="GO:0003677">
    <property type="term" value="F:DNA binding"/>
    <property type="evidence" value="ECO:0007669"/>
    <property type="project" value="TreeGrafter"/>
</dbReference>
<protein>
    <recommendedName>
        <fullName evidence="5">Ribosomal RNA-processing protein 14/surfeit locus protein 6 C-terminal domain-containing protein</fullName>
    </recommendedName>
</protein>
<feature type="region of interest" description="Disordered" evidence="4">
    <location>
        <begin position="165"/>
        <end position="199"/>
    </location>
</feature>
<keyword evidence="3" id="KW-0539">Nucleus</keyword>
<feature type="compositionally biased region" description="Basic residues" evidence="4">
    <location>
        <begin position="165"/>
        <end position="177"/>
    </location>
</feature>
<dbReference type="InterPro" id="IPR029190">
    <property type="entry name" value="Rrp14/SURF6_C"/>
</dbReference>
<dbReference type="EMBL" id="CAKKLH010000001">
    <property type="protein sequence ID" value="CAH0098262.1"/>
    <property type="molecule type" value="Genomic_DNA"/>
</dbReference>
<dbReference type="Pfam" id="PF04935">
    <property type="entry name" value="SURF6"/>
    <property type="match status" value="1"/>
</dbReference>
<dbReference type="PANTHER" id="PTHR14369:SF0">
    <property type="entry name" value="SURFEIT LOCUS PROTEIN 6"/>
    <property type="match status" value="1"/>
</dbReference>
<dbReference type="OrthoDB" id="444809at2759"/>
<evidence type="ECO:0000313" key="7">
    <source>
        <dbReference type="Proteomes" id="UP000789390"/>
    </source>
</evidence>
<sequence length="364" mass="41020">MSKSFESGKIDTRKFKTGKSSSGPVMAPAILVNGKTEIKNTKLSSKQNMKKMDPKSPEPEEKKGPIDIAALKLQLSSEDIFISSLLTNIPTQGVSTVQDLEGNEIIVDNSSTKKVDVGNRACNPEELKERLAAKLSQFTGKKLDFSDKKMKTKLKRKLDKLEKKKLKRKNNKMRSKIAKLAQATKAATTSSTFPSTETVKVEVPEPAVTSRPPKPIFNSEGRMVFSKFDFGELTTPSPILKKTTLDPKAAMIKIKKTKEKVKFLEAKGDIEKARSIEEKQAWEGALLRAEGVKVKDNVELLAKSIKKRDKIKSQSKKKWEERIEAQEKRNEDQQKKRKANIKKKKNEKKEHKLNKLAKKGKFIE</sequence>
<accession>A0A8J2W8S0</accession>
<organism evidence="6 7">
    <name type="scientific">Daphnia galeata</name>
    <dbReference type="NCBI Taxonomy" id="27404"/>
    <lineage>
        <taxon>Eukaryota</taxon>
        <taxon>Metazoa</taxon>
        <taxon>Ecdysozoa</taxon>
        <taxon>Arthropoda</taxon>
        <taxon>Crustacea</taxon>
        <taxon>Branchiopoda</taxon>
        <taxon>Diplostraca</taxon>
        <taxon>Cladocera</taxon>
        <taxon>Anomopoda</taxon>
        <taxon>Daphniidae</taxon>
        <taxon>Daphnia</taxon>
    </lineage>
</organism>
<keyword evidence="7" id="KW-1185">Reference proteome</keyword>
<dbReference type="PANTHER" id="PTHR14369">
    <property type="entry name" value="SURFEIT LOCUS PROTEIN 6"/>
    <property type="match status" value="1"/>
</dbReference>
<feature type="compositionally biased region" description="Basic residues" evidence="4">
    <location>
        <begin position="307"/>
        <end position="316"/>
    </location>
</feature>
<evidence type="ECO:0000256" key="3">
    <source>
        <dbReference type="ARBA" id="ARBA00023242"/>
    </source>
</evidence>
<evidence type="ECO:0000313" key="6">
    <source>
        <dbReference type="EMBL" id="CAH0098262.1"/>
    </source>
</evidence>
<evidence type="ECO:0000259" key="5">
    <source>
        <dbReference type="Pfam" id="PF04935"/>
    </source>
</evidence>
<dbReference type="InterPro" id="IPR007019">
    <property type="entry name" value="SURF6"/>
</dbReference>
<name>A0A8J2W8S0_9CRUS</name>
<dbReference type="GO" id="GO:0042273">
    <property type="term" value="P:ribosomal large subunit biogenesis"/>
    <property type="evidence" value="ECO:0007669"/>
    <property type="project" value="TreeGrafter"/>
</dbReference>
<dbReference type="GO" id="GO:0042274">
    <property type="term" value="P:ribosomal small subunit biogenesis"/>
    <property type="evidence" value="ECO:0007669"/>
    <property type="project" value="TreeGrafter"/>
</dbReference>
<feature type="compositionally biased region" description="Basic and acidic residues" evidence="4">
    <location>
        <begin position="50"/>
        <end position="65"/>
    </location>
</feature>
<comment type="caution">
    <text evidence="6">The sequence shown here is derived from an EMBL/GenBank/DDBJ whole genome shotgun (WGS) entry which is preliminary data.</text>
</comment>
<feature type="compositionally biased region" description="Basic residues" evidence="4">
    <location>
        <begin position="335"/>
        <end position="364"/>
    </location>
</feature>
<reference evidence="6" key="1">
    <citation type="submission" date="2021-11" db="EMBL/GenBank/DDBJ databases">
        <authorList>
            <person name="Schell T."/>
        </authorList>
    </citation>
    <scope>NUCLEOTIDE SEQUENCE</scope>
    <source>
        <strain evidence="6">M5</strain>
    </source>
</reference>
<feature type="compositionally biased region" description="Basic and acidic residues" evidence="4">
    <location>
        <begin position="1"/>
        <end position="14"/>
    </location>
</feature>
<comment type="similarity">
    <text evidence="2">Belongs to the SURF6 family.</text>
</comment>
<feature type="compositionally biased region" description="Low complexity" evidence="4">
    <location>
        <begin position="178"/>
        <end position="198"/>
    </location>
</feature>
<feature type="domain" description="Ribosomal RNA-processing protein 14/surfeit locus protein 6 C-terminal" evidence="5">
    <location>
        <begin position="150"/>
        <end position="353"/>
    </location>
</feature>
<dbReference type="Proteomes" id="UP000789390">
    <property type="component" value="Unassembled WGS sequence"/>
</dbReference>
<gene>
    <name evidence="6" type="ORF">DGAL_LOCUS309</name>
</gene>
<comment type="subcellular location">
    <subcellularLocation>
        <location evidence="1">Nucleus</location>
    </subcellularLocation>
</comment>
<feature type="compositionally biased region" description="Basic and acidic residues" evidence="4">
    <location>
        <begin position="317"/>
        <end position="334"/>
    </location>
</feature>
<evidence type="ECO:0000256" key="4">
    <source>
        <dbReference type="SAM" id="MobiDB-lite"/>
    </source>
</evidence>